<dbReference type="InterPro" id="IPR025486">
    <property type="entry name" value="DUF4378"/>
</dbReference>
<comment type="caution">
    <text evidence="3">The sequence shown here is derived from an EMBL/GenBank/DDBJ whole genome shotgun (WGS) entry which is preliminary data.</text>
</comment>
<reference evidence="3 4" key="1">
    <citation type="submission" date="2020-08" db="EMBL/GenBank/DDBJ databases">
        <title>Plant Genome Project.</title>
        <authorList>
            <person name="Zhang R.-G."/>
        </authorList>
    </citation>
    <scope>NUCLEOTIDE SEQUENCE [LARGE SCALE GENOMIC DNA]</scope>
    <source>
        <tissue evidence="3">Rhizome</tissue>
    </source>
</reference>
<protein>
    <recommendedName>
        <fullName evidence="2">DUF4378 domain-containing protein</fullName>
    </recommendedName>
</protein>
<feature type="compositionally biased region" description="Polar residues" evidence="1">
    <location>
        <begin position="510"/>
        <end position="531"/>
    </location>
</feature>
<evidence type="ECO:0000256" key="1">
    <source>
        <dbReference type="SAM" id="MobiDB-lite"/>
    </source>
</evidence>
<feature type="domain" description="DUF4378" evidence="2">
    <location>
        <begin position="589"/>
        <end position="738"/>
    </location>
</feature>
<proteinExistence type="predicted"/>
<dbReference type="PANTHER" id="PTHR46836:SF8">
    <property type="entry name" value="AFADIN"/>
    <property type="match status" value="1"/>
</dbReference>
<feature type="region of interest" description="Disordered" evidence="1">
    <location>
        <begin position="351"/>
        <end position="392"/>
    </location>
</feature>
<dbReference type="PANTHER" id="PTHR46836">
    <property type="entry name" value="AFADIN"/>
    <property type="match status" value="1"/>
</dbReference>
<dbReference type="AlphaFoldDB" id="A0A8J5HG75"/>
<dbReference type="Proteomes" id="UP000734854">
    <property type="component" value="Unassembled WGS sequence"/>
</dbReference>
<gene>
    <name evidence="3" type="ORF">ZIOFF_020238</name>
</gene>
<keyword evidence="4" id="KW-1185">Reference proteome</keyword>
<dbReference type="EMBL" id="JACMSC010000006">
    <property type="protein sequence ID" value="KAG6516865.1"/>
    <property type="molecule type" value="Genomic_DNA"/>
</dbReference>
<feature type="region of interest" description="Disordered" evidence="1">
    <location>
        <begin position="499"/>
        <end position="531"/>
    </location>
</feature>
<sequence length="745" mass="83941">MDINRQSPIELFHKSKELNGAFGISDSSRDLFLELLQDSNSLFAKHLQDLKHAQLSHQSKITILKPSKCRTENGRNKIGYRSSRTEKSNNRFTYMHQEITGSCKTHEARPKKCHVEEDTGSLPYNPFAPQRGRSKPAVHPAHIVILKPILEKAQKVPDANFLDHDNLWFDSKKDKKIAASRAQEFCDKEETGHMVNDAEENYRRITRKMRHSRSRLSKLDFSPPVAEYTGDGDSLTMLGITKLPDSADPCGNWRTRLSSLSMASTKYCVGMEDPNHHYLERGNVTQQFQNLGLISRCSSTHGEVLELSEKETPRFSADFLHSENISLETLSRDEILRSWSFQLGISREDSPRYGSSIFSPRSNSLPASCSPKYEDRKSVGSSTAELPTAKQSEHQNYNYQLAGYVAEENMASEREIHVNSGLRKRIHAKDLVTKTNLNTAITNHAITKRYQLNDSTFISIPGDEVWHLTTQEEHAMKSAFHVPLDNGYGYVKDIILQEKPSGHPHGKSLPSDSNVAKSQPLSSNDLEQPSPVSVLETPLEDETYSSGATCAEESQVLVLSDEDCAAGDCELLPLGDLHEVRFKDVDDRDFTYLVDILLETGIQSVHDDKLIKECCCLGFAFDQCVFDKLEKSYDGISSWSRSERKLLFDVVSCNLVGLVTSSYSDVCPGMPTSKLCLPTYNSESLVETLWQIVVKQRKEIQCSQEKMILEPGWLGWKVDVNVVGIEMERLLNADLLEELVSELLL</sequence>
<evidence type="ECO:0000313" key="3">
    <source>
        <dbReference type="EMBL" id="KAG6516865.1"/>
    </source>
</evidence>
<evidence type="ECO:0000313" key="4">
    <source>
        <dbReference type="Proteomes" id="UP000734854"/>
    </source>
</evidence>
<feature type="compositionally biased region" description="Polar residues" evidence="1">
    <location>
        <begin position="356"/>
        <end position="367"/>
    </location>
</feature>
<accession>A0A8J5HG75</accession>
<organism evidence="3 4">
    <name type="scientific">Zingiber officinale</name>
    <name type="common">Ginger</name>
    <name type="synonym">Amomum zingiber</name>
    <dbReference type="NCBI Taxonomy" id="94328"/>
    <lineage>
        <taxon>Eukaryota</taxon>
        <taxon>Viridiplantae</taxon>
        <taxon>Streptophyta</taxon>
        <taxon>Embryophyta</taxon>
        <taxon>Tracheophyta</taxon>
        <taxon>Spermatophyta</taxon>
        <taxon>Magnoliopsida</taxon>
        <taxon>Liliopsida</taxon>
        <taxon>Zingiberales</taxon>
        <taxon>Zingiberaceae</taxon>
        <taxon>Zingiber</taxon>
    </lineage>
</organism>
<dbReference type="Pfam" id="PF14309">
    <property type="entry name" value="DUF4378"/>
    <property type="match status" value="1"/>
</dbReference>
<evidence type="ECO:0000259" key="2">
    <source>
        <dbReference type="Pfam" id="PF14309"/>
    </source>
</evidence>
<name>A0A8J5HG75_ZINOF</name>